<dbReference type="Proteomes" id="UP000262583">
    <property type="component" value="Chromosome"/>
</dbReference>
<keyword evidence="2 7" id="KW-0436">Ligase</keyword>
<evidence type="ECO:0000256" key="1">
    <source>
        <dbReference type="ARBA" id="ARBA00008069"/>
    </source>
</evidence>
<evidence type="ECO:0000313" key="9">
    <source>
        <dbReference type="EMBL" id="AXA36041.1"/>
    </source>
</evidence>
<dbReference type="AlphaFoldDB" id="A0A2Z4Y4A5"/>
<dbReference type="InterPro" id="IPR020556">
    <property type="entry name" value="Amidase_CS"/>
</dbReference>
<dbReference type="InterPro" id="IPR004412">
    <property type="entry name" value="GatA"/>
</dbReference>
<organism evidence="9 10">
    <name type="scientific">Sumerlaea chitinivorans</name>
    <dbReference type="NCBI Taxonomy" id="2250252"/>
    <lineage>
        <taxon>Bacteria</taxon>
        <taxon>Candidatus Sumerlaeota</taxon>
        <taxon>Candidatus Sumerlaeia</taxon>
        <taxon>Candidatus Sumerlaeales</taxon>
        <taxon>Candidatus Sumerlaeaceae</taxon>
        <taxon>Candidatus Sumerlaea</taxon>
    </lineage>
</organism>
<comment type="catalytic activity">
    <reaction evidence="6 7">
        <text>L-glutamyl-tRNA(Gln) + L-glutamine + ATP + H2O = L-glutaminyl-tRNA(Gln) + L-glutamate + ADP + phosphate + H(+)</text>
        <dbReference type="Rhea" id="RHEA:17521"/>
        <dbReference type="Rhea" id="RHEA-COMP:9681"/>
        <dbReference type="Rhea" id="RHEA-COMP:9684"/>
        <dbReference type="ChEBI" id="CHEBI:15377"/>
        <dbReference type="ChEBI" id="CHEBI:15378"/>
        <dbReference type="ChEBI" id="CHEBI:29985"/>
        <dbReference type="ChEBI" id="CHEBI:30616"/>
        <dbReference type="ChEBI" id="CHEBI:43474"/>
        <dbReference type="ChEBI" id="CHEBI:58359"/>
        <dbReference type="ChEBI" id="CHEBI:78520"/>
        <dbReference type="ChEBI" id="CHEBI:78521"/>
        <dbReference type="ChEBI" id="CHEBI:456216"/>
        <dbReference type="EC" id="6.3.5.7"/>
    </reaction>
</comment>
<evidence type="ECO:0000256" key="7">
    <source>
        <dbReference type="HAMAP-Rule" id="MF_00120"/>
    </source>
</evidence>
<name>A0A2Z4Y4A5_SUMC1</name>
<dbReference type="PANTHER" id="PTHR11895">
    <property type="entry name" value="TRANSAMIDASE"/>
    <property type="match status" value="1"/>
</dbReference>
<evidence type="ECO:0000256" key="2">
    <source>
        <dbReference type="ARBA" id="ARBA00022598"/>
    </source>
</evidence>
<dbReference type="EC" id="6.3.5.7" evidence="7"/>
<proteinExistence type="inferred from homology"/>
<feature type="active site" description="Charge relay system" evidence="7">
    <location>
        <position position="154"/>
    </location>
</feature>
<feature type="active site" description="Charge relay system" evidence="7">
    <location>
        <position position="79"/>
    </location>
</feature>
<evidence type="ECO:0000256" key="5">
    <source>
        <dbReference type="ARBA" id="ARBA00022917"/>
    </source>
</evidence>
<evidence type="ECO:0000256" key="4">
    <source>
        <dbReference type="ARBA" id="ARBA00022840"/>
    </source>
</evidence>
<dbReference type="GO" id="GO:0050567">
    <property type="term" value="F:glutaminyl-tRNA synthase (glutamine-hydrolyzing) activity"/>
    <property type="evidence" value="ECO:0007669"/>
    <property type="project" value="UniProtKB-UniRule"/>
</dbReference>
<dbReference type="Pfam" id="PF01425">
    <property type="entry name" value="Amidase"/>
    <property type="match status" value="1"/>
</dbReference>
<evidence type="ECO:0000313" key="10">
    <source>
        <dbReference type="Proteomes" id="UP000262583"/>
    </source>
</evidence>
<dbReference type="InterPro" id="IPR000120">
    <property type="entry name" value="Amidase"/>
</dbReference>
<keyword evidence="4 7" id="KW-0067">ATP-binding</keyword>
<dbReference type="InterPro" id="IPR036928">
    <property type="entry name" value="AS_sf"/>
</dbReference>
<evidence type="ECO:0000259" key="8">
    <source>
        <dbReference type="Pfam" id="PF01425"/>
    </source>
</evidence>
<gene>
    <name evidence="7" type="primary">gatA</name>
    <name evidence="9" type="ORF">BRCON_1264</name>
</gene>
<feature type="active site" description="Acyl-ester intermediate" evidence="7">
    <location>
        <position position="178"/>
    </location>
</feature>
<comment type="function">
    <text evidence="7">Allows the formation of correctly charged Gln-tRNA(Gln) through the transamidation of misacylated Glu-tRNA(Gln) in organisms which lack glutaminyl-tRNA synthetase. The reaction takes place in the presence of glutamine and ATP through an activated gamma-phospho-Glu-tRNA(Gln).</text>
</comment>
<feature type="domain" description="Amidase" evidence="8">
    <location>
        <begin position="24"/>
        <end position="466"/>
    </location>
</feature>
<dbReference type="PROSITE" id="PS00571">
    <property type="entry name" value="AMIDASES"/>
    <property type="match status" value="1"/>
</dbReference>
<evidence type="ECO:0000256" key="3">
    <source>
        <dbReference type="ARBA" id="ARBA00022741"/>
    </source>
</evidence>
<keyword evidence="9" id="KW-0808">Transferase</keyword>
<keyword evidence="3 7" id="KW-0547">Nucleotide-binding</keyword>
<dbReference type="HAMAP" id="MF_00120">
    <property type="entry name" value="GatA"/>
    <property type="match status" value="1"/>
</dbReference>
<dbReference type="KEGG" id="schv:BRCON_1264"/>
<dbReference type="InterPro" id="IPR023631">
    <property type="entry name" value="Amidase_dom"/>
</dbReference>
<dbReference type="GO" id="GO:0016740">
    <property type="term" value="F:transferase activity"/>
    <property type="evidence" value="ECO:0007669"/>
    <property type="project" value="UniProtKB-KW"/>
</dbReference>
<dbReference type="GO" id="GO:0005524">
    <property type="term" value="F:ATP binding"/>
    <property type="evidence" value="ECO:0007669"/>
    <property type="project" value="UniProtKB-KW"/>
</dbReference>
<dbReference type="GO" id="GO:0006412">
    <property type="term" value="P:translation"/>
    <property type="evidence" value="ECO:0007669"/>
    <property type="project" value="UniProtKB-UniRule"/>
</dbReference>
<protein>
    <recommendedName>
        <fullName evidence="7">Glutamyl-tRNA(Gln) amidotransferase subunit A</fullName>
        <shortName evidence="7">Glu-ADT subunit A</shortName>
        <ecNumber evidence="7">6.3.5.7</ecNumber>
    </recommendedName>
</protein>
<dbReference type="NCBIfam" id="TIGR00132">
    <property type="entry name" value="gatA"/>
    <property type="match status" value="1"/>
</dbReference>
<comment type="subunit">
    <text evidence="7">Heterotrimer of A, B and C subunits.</text>
</comment>
<dbReference type="PANTHER" id="PTHR11895:SF151">
    <property type="entry name" value="GLUTAMYL-TRNA(GLN) AMIDOTRANSFERASE SUBUNIT A"/>
    <property type="match status" value="1"/>
</dbReference>
<dbReference type="Gene3D" id="3.90.1300.10">
    <property type="entry name" value="Amidase signature (AS) domain"/>
    <property type="match status" value="1"/>
</dbReference>
<dbReference type="EMBL" id="CP030759">
    <property type="protein sequence ID" value="AXA36041.1"/>
    <property type="molecule type" value="Genomic_DNA"/>
</dbReference>
<comment type="similarity">
    <text evidence="1 7">Belongs to the amidase family. GatA subfamily.</text>
</comment>
<keyword evidence="5 7" id="KW-0648">Protein biosynthesis</keyword>
<reference evidence="9 10" key="1">
    <citation type="submission" date="2018-05" db="EMBL/GenBank/DDBJ databases">
        <title>A metagenomic window into the 2 km-deep terrestrial subsurface aquifer revealed taxonomically and functionally diverse microbial community comprising novel uncultured bacterial lineages.</title>
        <authorList>
            <person name="Kadnikov V.V."/>
            <person name="Mardanov A.V."/>
            <person name="Beletsky A.V."/>
            <person name="Banks D."/>
            <person name="Pimenov N.V."/>
            <person name="Frank Y.A."/>
            <person name="Karnachuk O.V."/>
            <person name="Ravin N.V."/>
        </authorList>
    </citation>
    <scope>NUCLEOTIDE SEQUENCE [LARGE SCALE GENOMIC DNA]</scope>
    <source>
        <strain evidence="9">BY</strain>
    </source>
</reference>
<evidence type="ECO:0000256" key="6">
    <source>
        <dbReference type="ARBA" id="ARBA00047407"/>
    </source>
</evidence>
<accession>A0A2Z4Y4A5</accession>
<sequence>MSLYEKTAHELSDLLRKGEISSVELTRSVLSRISEVEPQIQAYISVTGDIALEMAKAADETLRRGEAVSPLAGIPIAIKDNMCTKGVPTTCASRILGNFVPPYDATTVARLRAARTVFVGKTNMDEFAMGSSTENSGFKKTFNPWDRERIPGGSSGGSAAAVAADMAILATGSDTGGSIRQPAACCGVVGLKPTYGLVSRYGLVAFASSLDQIGPITKDVEDAALLLNELAGHDPMDSTSAPYTPPDYRTFLNKEIRGMRVGLPKEYFGEGLDPEVRTAVEKAVSLLQELGASIVDVSLPHSPYAVATYYLCATAEASSNLARYDGVKYGLRVEADNVIDMFSRTRSAGFGSEVKRRIMLGTYALSAGYYDAYYLKALRVRTLIKRDFEEAFQQCDVIAGPTAPTPAFRIGEKTENPLEMYLSDIFTISVNLAGNCAISVPCGFSGEGLPIGLQFIAPAFEEGRLLQVAHAYEQATPWHLRKPPCGTNK</sequence>
<dbReference type="GO" id="GO:0030956">
    <property type="term" value="C:glutamyl-tRNA(Gln) amidotransferase complex"/>
    <property type="evidence" value="ECO:0007669"/>
    <property type="project" value="InterPro"/>
</dbReference>
<dbReference type="SUPFAM" id="SSF75304">
    <property type="entry name" value="Amidase signature (AS) enzymes"/>
    <property type="match status" value="1"/>
</dbReference>
<dbReference type="PIRSF" id="PIRSF001221">
    <property type="entry name" value="Amidase_fungi"/>
    <property type="match status" value="1"/>
</dbReference>